<dbReference type="Pfam" id="PF00010">
    <property type="entry name" value="HLH"/>
    <property type="match status" value="1"/>
</dbReference>
<dbReference type="GO" id="GO:0007423">
    <property type="term" value="P:sensory organ development"/>
    <property type="evidence" value="ECO:0007669"/>
    <property type="project" value="TreeGrafter"/>
</dbReference>
<dbReference type="Gene3D" id="4.10.280.10">
    <property type="entry name" value="Helix-loop-helix DNA-binding domain"/>
    <property type="match status" value="1"/>
</dbReference>
<evidence type="ECO:0000256" key="3">
    <source>
        <dbReference type="ARBA" id="ARBA00022491"/>
    </source>
</evidence>
<dbReference type="FunFam" id="4.10.280.10:FF:000026">
    <property type="entry name" value="Basic helix-loop-helix family, member e23"/>
    <property type="match status" value="1"/>
</dbReference>
<evidence type="ECO:0000256" key="6">
    <source>
        <dbReference type="ARBA" id="ARBA00023242"/>
    </source>
</evidence>
<reference evidence="10 11" key="1">
    <citation type="submission" date="2019-05" db="EMBL/GenBank/DDBJ databases">
        <title>Another draft genome of Portunus trituberculatus and its Hox gene families provides insights of decapod evolution.</title>
        <authorList>
            <person name="Jeong J.-H."/>
            <person name="Song I."/>
            <person name="Kim S."/>
            <person name="Choi T."/>
            <person name="Kim D."/>
            <person name="Ryu S."/>
            <person name="Kim W."/>
        </authorList>
    </citation>
    <scope>NUCLEOTIDE SEQUENCE [LARGE SCALE GENOMIC DNA]</scope>
    <source>
        <tissue evidence="10">Muscle</tissue>
    </source>
</reference>
<dbReference type="AlphaFoldDB" id="A0A5B7H1U7"/>
<accession>A0A5B7H1U7</accession>
<evidence type="ECO:0000313" key="11">
    <source>
        <dbReference type="Proteomes" id="UP000324222"/>
    </source>
</evidence>
<name>A0A5B7H1U7_PORTR</name>
<evidence type="ECO:0000256" key="7">
    <source>
        <dbReference type="ARBA" id="ARBA00030141"/>
    </source>
</evidence>
<evidence type="ECO:0000256" key="8">
    <source>
        <dbReference type="SAM" id="MobiDB-lite"/>
    </source>
</evidence>
<dbReference type="OrthoDB" id="10011855at2759"/>
<dbReference type="InterPro" id="IPR011598">
    <property type="entry name" value="bHLH_dom"/>
</dbReference>
<dbReference type="GO" id="GO:0061564">
    <property type="term" value="P:axon development"/>
    <property type="evidence" value="ECO:0007669"/>
    <property type="project" value="TreeGrafter"/>
</dbReference>
<proteinExistence type="predicted"/>
<dbReference type="InterPro" id="IPR050359">
    <property type="entry name" value="bHLH_transcription_factors"/>
</dbReference>
<dbReference type="GO" id="GO:0070888">
    <property type="term" value="F:E-box binding"/>
    <property type="evidence" value="ECO:0007669"/>
    <property type="project" value="TreeGrafter"/>
</dbReference>
<feature type="compositionally biased region" description="Polar residues" evidence="8">
    <location>
        <begin position="155"/>
        <end position="165"/>
    </location>
</feature>
<feature type="region of interest" description="Disordered" evidence="8">
    <location>
        <begin position="53"/>
        <end position="94"/>
    </location>
</feature>
<dbReference type="PANTHER" id="PTHR19290:SF52">
    <property type="entry name" value="CLASS E BASIC HELIX-LOOP-HELIX PROTEIN 22"/>
    <property type="match status" value="1"/>
</dbReference>
<evidence type="ECO:0000256" key="5">
    <source>
        <dbReference type="ARBA" id="ARBA00023163"/>
    </source>
</evidence>
<keyword evidence="6" id="KW-0539">Nucleus</keyword>
<evidence type="ECO:0000256" key="2">
    <source>
        <dbReference type="ARBA" id="ARBA00017983"/>
    </source>
</evidence>
<evidence type="ECO:0000259" key="9">
    <source>
        <dbReference type="PROSITE" id="PS50888"/>
    </source>
</evidence>
<dbReference type="PANTHER" id="PTHR19290">
    <property type="entry name" value="BASIC HELIX-LOOP-HELIX PROTEIN NEUROGENIN-RELATED"/>
    <property type="match status" value="1"/>
</dbReference>
<evidence type="ECO:0000313" key="10">
    <source>
        <dbReference type="EMBL" id="MPC63889.1"/>
    </source>
</evidence>
<organism evidence="10 11">
    <name type="scientific">Portunus trituberculatus</name>
    <name type="common">Swimming crab</name>
    <name type="synonym">Neptunus trituberculatus</name>
    <dbReference type="NCBI Taxonomy" id="210409"/>
    <lineage>
        <taxon>Eukaryota</taxon>
        <taxon>Metazoa</taxon>
        <taxon>Ecdysozoa</taxon>
        <taxon>Arthropoda</taxon>
        <taxon>Crustacea</taxon>
        <taxon>Multicrustacea</taxon>
        <taxon>Malacostraca</taxon>
        <taxon>Eumalacostraca</taxon>
        <taxon>Eucarida</taxon>
        <taxon>Decapoda</taxon>
        <taxon>Pleocyemata</taxon>
        <taxon>Brachyura</taxon>
        <taxon>Eubrachyura</taxon>
        <taxon>Portunoidea</taxon>
        <taxon>Portunidae</taxon>
        <taxon>Portuninae</taxon>
        <taxon>Portunus</taxon>
    </lineage>
</organism>
<dbReference type="GO" id="GO:0000981">
    <property type="term" value="F:DNA-binding transcription factor activity, RNA polymerase II-specific"/>
    <property type="evidence" value="ECO:0007669"/>
    <property type="project" value="TreeGrafter"/>
</dbReference>
<comment type="caution">
    <text evidence="10">The sequence shown here is derived from an EMBL/GenBank/DDBJ whole genome shotgun (WGS) entry which is preliminary data.</text>
</comment>
<dbReference type="EMBL" id="VSRR010021384">
    <property type="protein sequence ID" value="MPC63889.1"/>
    <property type="molecule type" value="Genomic_DNA"/>
</dbReference>
<sequence length="358" mass="38478">MAMVRTRLGKVGQGGRVGRVDCADAGVIPQMMMASSFPYPAVLGVQNIMGTDARPAPPLTHSRRSVHDPPPHPYYPRDSHHPPPRDDHTTARDSTQGLLRHDLLGLSRGGGSSRGLGQDHAVPGAVAAPVVAPAAREEVAFPREAGGLHALEVSRSGNIENQDPASPQVKEEREGREDASDGSGTEEDSGAPGRPPPTMGSSGRKVRQQKHIRLSINARERRRMHDLNDALDDLRAVIPYAHSPSVRKLSKIATLLLAKNYIMMQNNAIEELRRAVTYLNQPGAHLPHLPPALAFDTGAAATAAAALPADQTAFPRLSAPQQLDKKSSDVPERASAVSLALPCLTHLCLRDKWMVFVN</sequence>
<feature type="domain" description="BHLH" evidence="9">
    <location>
        <begin position="211"/>
        <end position="265"/>
    </location>
</feature>
<evidence type="ECO:0000256" key="1">
    <source>
        <dbReference type="ARBA" id="ARBA00004123"/>
    </source>
</evidence>
<keyword evidence="5" id="KW-0804">Transcription</keyword>
<keyword evidence="11" id="KW-1185">Reference proteome</keyword>
<keyword evidence="3" id="KW-0678">Repressor</keyword>
<dbReference type="Proteomes" id="UP000324222">
    <property type="component" value="Unassembled WGS sequence"/>
</dbReference>
<evidence type="ECO:0000256" key="4">
    <source>
        <dbReference type="ARBA" id="ARBA00023015"/>
    </source>
</evidence>
<dbReference type="GO" id="GO:0045944">
    <property type="term" value="P:positive regulation of transcription by RNA polymerase II"/>
    <property type="evidence" value="ECO:0007669"/>
    <property type="project" value="TreeGrafter"/>
</dbReference>
<dbReference type="SUPFAM" id="SSF47459">
    <property type="entry name" value="HLH, helix-loop-helix DNA-binding domain"/>
    <property type="match status" value="1"/>
</dbReference>
<dbReference type="InterPro" id="IPR036638">
    <property type="entry name" value="HLH_DNA-bd_sf"/>
</dbReference>
<dbReference type="GO" id="GO:0046983">
    <property type="term" value="F:protein dimerization activity"/>
    <property type="evidence" value="ECO:0007669"/>
    <property type="project" value="InterPro"/>
</dbReference>
<dbReference type="CDD" id="cd18954">
    <property type="entry name" value="bHLH_TS_bHLHe22_bHLHb5"/>
    <property type="match status" value="1"/>
</dbReference>
<comment type="subcellular location">
    <subcellularLocation>
        <location evidence="1">Nucleus</location>
    </subcellularLocation>
</comment>
<feature type="compositionally biased region" description="Basic and acidic residues" evidence="8">
    <location>
        <begin position="169"/>
        <end position="179"/>
    </location>
</feature>
<feature type="compositionally biased region" description="Basic and acidic residues" evidence="8">
    <location>
        <begin position="65"/>
        <end position="91"/>
    </location>
</feature>
<gene>
    <name evidence="10" type="primary">Bhlhe23</name>
    <name evidence="10" type="ORF">E2C01_057997</name>
</gene>
<dbReference type="SMART" id="SM00353">
    <property type="entry name" value="HLH"/>
    <property type="match status" value="1"/>
</dbReference>
<dbReference type="GO" id="GO:0005634">
    <property type="term" value="C:nucleus"/>
    <property type="evidence" value="ECO:0007669"/>
    <property type="project" value="UniProtKB-SubCell"/>
</dbReference>
<dbReference type="PROSITE" id="PS50888">
    <property type="entry name" value="BHLH"/>
    <property type="match status" value="1"/>
</dbReference>
<protein>
    <recommendedName>
        <fullName evidence="2">Class E basic helix-loop-helix protein 22</fullName>
    </recommendedName>
    <alternativeName>
        <fullName evidence="7">Class B basic helix-loop-helix protein 5</fullName>
    </alternativeName>
</protein>
<keyword evidence="4" id="KW-0805">Transcription regulation</keyword>
<feature type="region of interest" description="Disordered" evidence="8">
    <location>
        <begin position="152"/>
        <end position="210"/>
    </location>
</feature>